<evidence type="ECO:0000256" key="1">
    <source>
        <dbReference type="ARBA" id="ARBA00022553"/>
    </source>
</evidence>
<dbReference type="SUPFAM" id="SSF46894">
    <property type="entry name" value="C-terminal effector domain of the bipartite response regulators"/>
    <property type="match status" value="1"/>
</dbReference>
<dbReference type="CDD" id="cd17535">
    <property type="entry name" value="REC_NarL-like"/>
    <property type="match status" value="1"/>
</dbReference>
<evidence type="ECO:0000313" key="8">
    <source>
        <dbReference type="EMBL" id="KGN32825.1"/>
    </source>
</evidence>
<dbReference type="STRING" id="1385520.N802_15630"/>
<dbReference type="InterPro" id="IPR011006">
    <property type="entry name" value="CheY-like_superfamily"/>
</dbReference>
<sequence length="216" mass="23736">MRVLLVDDQDLFRAGARVILDSQPDINVVGEAGDGFGALVAVDQLRPDVVLMDVRMPEMDGADATRHILDESRAARRGHRAKVVVLTTFDLDDRAAQAIRWGASGFLLKTATPIQIQDAVRTVHRGNSVLGPNDLLSLLEAQFTTPRTVPAAVRRLTERERSVFDAVSRGLSNAEIGDELHMSESTVKTHVGGVLRKLDLRDRVQVVVFAFEHGLR</sequence>
<dbReference type="EMBL" id="AVPJ01000005">
    <property type="protein sequence ID" value="KGN32825.1"/>
    <property type="molecule type" value="Genomic_DNA"/>
</dbReference>
<feature type="domain" description="HTH luxR-type" evidence="6">
    <location>
        <begin position="149"/>
        <end position="214"/>
    </location>
</feature>
<evidence type="ECO:0000256" key="2">
    <source>
        <dbReference type="ARBA" id="ARBA00023015"/>
    </source>
</evidence>
<evidence type="ECO:0000259" key="6">
    <source>
        <dbReference type="PROSITE" id="PS50043"/>
    </source>
</evidence>
<dbReference type="GO" id="GO:0003677">
    <property type="term" value="F:DNA binding"/>
    <property type="evidence" value="ECO:0007669"/>
    <property type="project" value="UniProtKB-KW"/>
</dbReference>
<keyword evidence="4" id="KW-0804">Transcription</keyword>
<evidence type="ECO:0000256" key="5">
    <source>
        <dbReference type="PROSITE-ProRule" id="PRU00169"/>
    </source>
</evidence>
<dbReference type="GO" id="GO:0006355">
    <property type="term" value="P:regulation of DNA-templated transcription"/>
    <property type="evidence" value="ECO:0007669"/>
    <property type="project" value="InterPro"/>
</dbReference>
<evidence type="ECO:0000256" key="3">
    <source>
        <dbReference type="ARBA" id="ARBA00023125"/>
    </source>
</evidence>
<evidence type="ECO:0000259" key="7">
    <source>
        <dbReference type="PROSITE" id="PS50110"/>
    </source>
</evidence>
<dbReference type="GO" id="GO:0000160">
    <property type="term" value="P:phosphorelay signal transduction system"/>
    <property type="evidence" value="ECO:0007669"/>
    <property type="project" value="InterPro"/>
</dbReference>
<evidence type="ECO:0000313" key="9">
    <source>
        <dbReference type="Proteomes" id="UP000030002"/>
    </source>
</evidence>
<dbReference type="PANTHER" id="PTHR43214">
    <property type="entry name" value="TWO-COMPONENT RESPONSE REGULATOR"/>
    <property type="match status" value="1"/>
</dbReference>
<comment type="caution">
    <text evidence="8">The sequence shown here is derived from an EMBL/GenBank/DDBJ whole genome shotgun (WGS) entry which is preliminary data.</text>
</comment>
<proteinExistence type="predicted"/>
<dbReference type="eggNOG" id="COG2197">
    <property type="taxonomic scope" value="Bacteria"/>
</dbReference>
<dbReference type="AlphaFoldDB" id="A0A0A0J634"/>
<evidence type="ECO:0000256" key="4">
    <source>
        <dbReference type="ARBA" id="ARBA00023163"/>
    </source>
</evidence>
<dbReference type="Gene3D" id="3.40.50.2300">
    <property type="match status" value="1"/>
</dbReference>
<name>A0A0A0J634_9MICO</name>
<dbReference type="Proteomes" id="UP000030002">
    <property type="component" value="Unassembled WGS sequence"/>
</dbReference>
<reference evidence="8 9" key="1">
    <citation type="submission" date="2013-08" db="EMBL/GenBank/DDBJ databases">
        <title>The genome sequence of Knoellia sinensis.</title>
        <authorList>
            <person name="Zhu W."/>
            <person name="Wang G."/>
        </authorList>
    </citation>
    <scope>NUCLEOTIDE SEQUENCE [LARGE SCALE GENOMIC DNA]</scope>
    <source>
        <strain evidence="8 9">KCTC 19936</strain>
    </source>
</reference>
<dbReference type="InterPro" id="IPR058245">
    <property type="entry name" value="NreC/VraR/RcsB-like_REC"/>
</dbReference>
<gene>
    <name evidence="8" type="ORF">N802_15630</name>
</gene>
<dbReference type="InterPro" id="IPR000792">
    <property type="entry name" value="Tscrpt_reg_LuxR_C"/>
</dbReference>
<keyword evidence="1 5" id="KW-0597">Phosphoprotein</keyword>
<protein>
    <submittedName>
        <fullName evidence="8">LuxR family transcriptional regulator</fullName>
    </submittedName>
</protein>
<dbReference type="InterPro" id="IPR039420">
    <property type="entry name" value="WalR-like"/>
</dbReference>
<feature type="modified residue" description="4-aspartylphosphate" evidence="5">
    <location>
        <position position="53"/>
    </location>
</feature>
<dbReference type="PANTHER" id="PTHR43214:SF24">
    <property type="entry name" value="TRANSCRIPTIONAL REGULATORY PROTEIN NARL-RELATED"/>
    <property type="match status" value="1"/>
</dbReference>
<dbReference type="SMART" id="SM00448">
    <property type="entry name" value="REC"/>
    <property type="match status" value="1"/>
</dbReference>
<dbReference type="PROSITE" id="PS50043">
    <property type="entry name" value="HTH_LUXR_2"/>
    <property type="match status" value="1"/>
</dbReference>
<keyword evidence="3" id="KW-0238">DNA-binding</keyword>
<dbReference type="PROSITE" id="PS50110">
    <property type="entry name" value="RESPONSE_REGULATORY"/>
    <property type="match status" value="1"/>
</dbReference>
<dbReference type="Pfam" id="PF00196">
    <property type="entry name" value="GerE"/>
    <property type="match status" value="1"/>
</dbReference>
<dbReference type="InterPro" id="IPR016032">
    <property type="entry name" value="Sig_transdc_resp-reg_C-effctor"/>
</dbReference>
<organism evidence="8 9">
    <name type="scientific">Knoellia sinensis KCTC 19936</name>
    <dbReference type="NCBI Taxonomy" id="1385520"/>
    <lineage>
        <taxon>Bacteria</taxon>
        <taxon>Bacillati</taxon>
        <taxon>Actinomycetota</taxon>
        <taxon>Actinomycetes</taxon>
        <taxon>Micrococcales</taxon>
        <taxon>Intrasporangiaceae</taxon>
        <taxon>Knoellia</taxon>
    </lineage>
</organism>
<dbReference type="PRINTS" id="PR00038">
    <property type="entry name" value="HTHLUXR"/>
</dbReference>
<dbReference type="InterPro" id="IPR001789">
    <property type="entry name" value="Sig_transdc_resp-reg_receiver"/>
</dbReference>
<dbReference type="CDD" id="cd06170">
    <property type="entry name" value="LuxR_C_like"/>
    <property type="match status" value="1"/>
</dbReference>
<dbReference type="SMART" id="SM00421">
    <property type="entry name" value="HTH_LUXR"/>
    <property type="match status" value="1"/>
</dbReference>
<keyword evidence="2" id="KW-0805">Transcription regulation</keyword>
<keyword evidence="9" id="KW-1185">Reference proteome</keyword>
<feature type="domain" description="Response regulatory" evidence="7">
    <location>
        <begin position="2"/>
        <end position="124"/>
    </location>
</feature>
<dbReference type="SUPFAM" id="SSF52172">
    <property type="entry name" value="CheY-like"/>
    <property type="match status" value="1"/>
</dbReference>
<accession>A0A0A0J634</accession>
<dbReference type="Pfam" id="PF00072">
    <property type="entry name" value="Response_reg"/>
    <property type="match status" value="1"/>
</dbReference>